<evidence type="ECO:0000259" key="2">
    <source>
        <dbReference type="PROSITE" id="PS50280"/>
    </source>
</evidence>
<sequence>MGKKDPPQLQLRQRGSVPLRRSTVINALLCLLSISGLISCSLMGYVFGLHQSDDASIQQSGRDHRYVRASRSQLFGAAAMRQGELPHQHRQQHSDESKWKTIPDGWEHYTFAEIRNHFYCDEHAHDQNKPLPSLAEWTFLRKQMKLLVDPRLNLDDPVPPTQGYSLGNTGAPPPYYAQRSEGKGRGLFASRDIQKGELVQDGPHSFIVFPDALSFRRLVFALPRKSACDITEWAWHQELTPGGRLTIVVDANIAALMNSSPEPNIAPKTDTDTKLYAVRDIRKGEEIYYDYNIYETDWSKVGLE</sequence>
<dbReference type="InterPro" id="IPR046341">
    <property type="entry name" value="SET_dom_sf"/>
</dbReference>
<dbReference type="Proteomes" id="UP001530293">
    <property type="component" value="Unassembled WGS sequence"/>
</dbReference>
<dbReference type="PROSITE" id="PS50280">
    <property type="entry name" value="SET"/>
    <property type="match status" value="1"/>
</dbReference>
<dbReference type="AlphaFoldDB" id="A0ABD3MGG1"/>
<keyword evidence="1" id="KW-1133">Transmembrane helix</keyword>
<dbReference type="Gene3D" id="2.170.270.10">
    <property type="entry name" value="SET domain"/>
    <property type="match status" value="1"/>
</dbReference>
<dbReference type="SMART" id="SM00317">
    <property type="entry name" value="SET"/>
    <property type="match status" value="1"/>
</dbReference>
<keyword evidence="1" id="KW-0812">Transmembrane</keyword>
<evidence type="ECO:0000256" key="1">
    <source>
        <dbReference type="SAM" id="Phobius"/>
    </source>
</evidence>
<evidence type="ECO:0000313" key="3">
    <source>
        <dbReference type="EMBL" id="KAL3763129.1"/>
    </source>
</evidence>
<feature type="transmembrane region" description="Helical" evidence="1">
    <location>
        <begin position="24"/>
        <end position="47"/>
    </location>
</feature>
<dbReference type="SUPFAM" id="SSF82199">
    <property type="entry name" value="SET domain"/>
    <property type="match status" value="1"/>
</dbReference>
<name>A0ABD3MGG1_9STRA</name>
<keyword evidence="1" id="KW-0472">Membrane</keyword>
<organism evidence="3 4">
    <name type="scientific">Discostella pseudostelligera</name>
    <dbReference type="NCBI Taxonomy" id="259834"/>
    <lineage>
        <taxon>Eukaryota</taxon>
        <taxon>Sar</taxon>
        <taxon>Stramenopiles</taxon>
        <taxon>Ochrophyta</taxon>
        <taxon>Bacillariophyta</taxon>
        <taxon>Coscinodiscophyceae</taxon>
        <taxon>Thalassiosirophycidae</taxon>
        <taxon>Stephanodiscales</taxon>
        <taxon>Stephanodiscaceae</taxon>
        <taxon>Discostella</taxon>
    </lineage>
</organism>
<keyword evidence="4" id="KW-1185">Reference proteome</keyword>
<dbReference type="InterPro" id="IPR001214">
    <property type="entry name" value="SET_dom"/>
</dbReference>
<feature type="domain" description="SET" evidence="2">
    <location>
        <begin position="173"/>
        <end position="292"/>
    </location>
</feature>
<dbReference type="Pfam" id="PF00856">
    <property type="entry name" value="SET"/>
    <property type="match status" value="1"/>
</dbReference>
<reference evidence="3 4" key="1">
    <citation type="submission" date="2024-10" db="EMBL/GenBank/DDBJ databases">
        <title>Updated reference genomes for cyclostephanoid diatoms.</title>
        <authorList>
            <person name="Roberts W.R."/>
            <person name="Alverson A.J."/>
        </authorList>
    </citation>
    <scope>NUCLEOTIDE SEQUENCE [LARGE SCALE GENOMIC DNA]</scope>
    <source>
        <strain evidence="3 4">AJA232-27</strain>
    </source>
</reference>
<comment type="caution">
    <text evidence="3">The sequence shown here is derived from an EMBL/GenBank/DDBJ whole genome shotgun (WGS) entry which is preliminary data.</text>
</comment>
<protein>
    <recommendedName>
        <fullName evidence="2">SET domain-containing protein</fullName>
    </recommendedName>
</protein>
<gene>
    <name evidence="3" type="ORF">ACHAWU_005080</name>
</gene>
<proteinExistence type="predicted"/>
<accession>A0ABD3MGG1</accession>
<dbReference type="EMBL" id="JALLBG020000127">
    <property type="protein sequence ID" value="KAL3763129.1"/>
    <property type="molecule type" value="Genomic_DNA"/>
</dbReference>
<evidence type="ECO:0000313" key="4">
    <source>
        <dbReference type="Proteomes" id="UP001530293"/>
    </source>
</evidence>